<feature type="domain" description="DEAD/DEAH-box helicase" evidence="1">
    <location>
        <begin position="31"/>
        <end position="90"/>
    </location>
</feature>
<dbReference type="InterPro" id="IPR011545">
    <property type="entry name" value="DEAD/DEAH_box_helicase_dom"/>
</dbReference>
<dbReference type="Gene3D" id="3.40.50.300">
    <property type="entry name" value="P-loop containing nucleotide triphosphate hydrolases"/>
    <property type="match status" value="1"/>
</dbReference>
<proteinExistence type="predicted"/>
<evidence type="ECO:0000259" key="1">
    <source>
        <dbReference type="Pfam" id="PF00270"/>
    </source>
</evidence>
<dbReference type="SUPFAM" id="SSF52540">
    <property type="entry name" value="P-loop containing nucleoside triphosphate hydrolases"/>
    <property type="match status" value="1"/>
</dbReference>
<evidence type="ECO:0000313" key="2">
    <source>
        <dbReference type="EMBL" id="KAK4024289.1"/>
    </source>
</evidence>
<evidence type="ECO:0000313" key="3">
    <source>
        <dbReference type="Proteomes" id="UP001234178"/>
    </source>
</evidence>
<gene>
    <name evidence="2" type="ORF">OUZ56_009673</name>
</gene>
<dbReference type="EMBL" id="JAOYFB010000037">
    <property type="protein sequence ID" value="KAK4024289.1"/>
    <property type="molecule type" value="Genomic_DNA"/>
</dbReference>
<dbReference type="Pfam" id="PF00270">
    <property type="entry name" value="DEAD"/>
    <property type="match status" value="1"/>
</dbReference>
<dbReference type="Proteomes" id="UP001234178">
    <property type="component" value="Unassembled WGS sequence"/>
</dbReference>
<keyword evidence="3" id="KW-1185">Reference proteome</keyword>
<protein>
    <recommendedName>
        <fullName evidence="1">DEAD/DEAH-box helicase domain-containing protein</fullName>
    </recommendedName>
</protein>
<sequence>MSNQQTEGSFENPCPKNYQFHDLELYKYACRENTVVYLPTGSGKTMIAVLLIRDMAAQVKNSLTEGGRRKIFLVPIVVLAKEQASYIRRNTYLEIGEYYGELGVDLWR</sequence>
<accession>A0ABR0AGP0</accession>
<dbReference type="InterPro" id="IPR027417">
    <property type="entry name" value="P-loop_NTPase"/>
</dbReference>
<dbReference type="InterPro" id="IPR051363">
    <property type="entry name" value="RLR_Helicase"/>
</dbReference>
<dbReference type="PANTHER" id="PTHR14074">
    <property type="entry name" value="HELICASE WITH DEATH DOMAIN-RELATED"/>
    <property type="match status" value="1"/>
</dbReference>
<name>A0ABR0AGP0_9CRUS</name>
<comment type="caution">
    <text evidence="2">The sequence shown here is derived from an EMBL/GenBank/DDBJ whole genome shotgun (WGS) entry which is preliminary data.</text>
</comment>
<dbReference type="PANTHER" id="PTHR14074:SF16">
    <property type="entry name" value="ANTIVIRAL INNATE IMMUNE RESPONSE RECEPTOR RIG-I"/>
    <property type="match status" value="1"/>
</dbReference>
<reference evidence="2 3" key="1">
    <citation type="journal article" date="2023" name="Nucleic Acids Res.">
        <title>The hologenome of Daphnia magna reveals possible DNA methylation and microbiome-mediated evolution of the host genome.</title>
        <authorList>
            <person name="Chaturvedi A."/>
            <person name="Li X."/>
            <person name="Dhandapani V."/>
            <person name="Marshall H."/>
            <person name="Kissane S."/>
            <person name="Cuenca-Cambronero M."/>
            <person name="Asole G."/>
            <person name="Calvet F."/>
            <person name="Ruiz-Romero M."/>
            <person name="Marangio P."/>
            <person name="Guigo R."/>
            <person name="Rago D."/>
            <person name="Mirbahai L."/>
            <person name="Eastwood N."/>
            <person name="Colbourne J.K."/>
            <person name="Zhou J."/>
            <person name="Mallon E."/>
            <person name="Orsini L."/>
        </authorList>
    </citation>
    <scope>NUCLEOTIDE SEQUENCE [LARGE SCALE GENOMIC DNA]</scope>
    <source>
        <strain evidence="2">LRV0_1</strain>
    </source>
</reference>
<organism evidence="2 3">
    <name type="scientific">Daphnia magna</name>
    <dbReference type="NCBI Taxonomy" id="35525"/>
    <lineage>
        <taxon>Eukaryota</taxon>
        <taxon>Metazoa</taxon>
        <taxon>Ecdysozoa</taxon>
        <taxon>Arthropoda</taxon>
        <taxon>Crustacea</taxon>
        <taxon>Branchiopoda</taxon>
        <taxon>Diplostraca</taxon>
        <taxon>Cladocera</taxon>
        <taxon>Anomopoda</taxon>
        <taxon>Daphniidae</taxon>
        <taxon>Daphnia</taxon>
    </lineage>
</organism>